<dbReference type="InterPro" id="IPR024167">
    <property type="entry name" value="Cytochrome_c4-like"/>
</dbReference>
<dbReference type="RefSeq" id="WP_055733664.1">
    <property type="nucleotide sequence ID" value="NZ_BMDY01000008.1"/>
</dbReference>
<dbReference type="PIRSF" id="PIRSF000005">
    <property type="entry name" value="Cytochrome_c4"/>
    <property type="match status" value="1"/>
</dbReference>
<keyword evidence="2" id="KW-0813">Transport</keyword>
<gene>
    <name evidence="11" type="primary">cycA</name>
    <name evidence="11" type="ORF">GCM10007414_17140</name>
</gene>
<evidence type="ECO:0000256" key="1">
    <source>
        <dbReference type="ARBA" id="ARBA00004418"/>
    </source>
</evidence>
<dbReference type="InterPro" id="IPR036909">
    <property type="entry name" value="Cyt_c-like_dom_sf"/>
</dbReference>
<sequence length="205" mass="21853">MKKLTLVLILLAGVASPVWAKGDAVAGEQKAASCKACHNDQGEALAYPKLEGQHAGYLVKQLKDFQAAMKSGGAEGRNNAIMGGMAMPLSEQDMEDIAAYFSAQPMSPNTTAPEYVEAGQKLFMGGDIERGIAACTACHGPRGVGHSLARFPRISSQYASYIENQLKAFRSGERANDLNGMMRDVAAKLSDDDIEILSQYLGGLH</sequence>
<keyword evidence="3 8" id="KW-0349">Heme</keyword>
<evidence type="ECO:0000256" key="9">
    <source>
        <dbReference type="SAM" id="SignalP"/>
    </source>
</evidence>
<evidence type="ECO:0000256" key="2">
    <source>
        <dbReference type="ARBA" id="ARBA00022448"/>
    </source>
</evidence>
<feature type="domain" description="Cytochrome c" evidence="10">
    <location>
        <begin position="114"/>
        <end position="205"/>
    </location>
</feature>
<feature type="signal peptide" evidence="9">
    <location>
        <begin position="1"/>
        <end position="20"/>
    </location>
</feature>
<dbReference type="InterPro" id="IPR009056">
    <property type="entry name" value="Cyt_c-like_dom"/>
</dbReference>
<dbReference type="Proteomes" id="UP000651977">
    <property type="component" value="Unassembled WGS sequence"/>
</dbReference>
<keyword evidence="5" id="KW-0574">Periplasm</keyword>
<keyword evidence="9" id="KW-0732">Signal</keyword>
<feature type="chain" id="PRO_5045632212" evidence="9">
    <location>
        <begin position="21"/>
        <end position="205"/>
    </location>
</feature>
<dbReference type="PANTHER" id="PTHR33751:SF9">
    <property type="entry name" value="CYTOCHROME C4"/>
    <property type="match status" value="1"/>
</dbReference>
<dbReference type="PANTHER" id="PTHR33751">
    <property type="entry name" value="CBB3-TYPE CYTOCHROME C OXIDASE SUBUNIT FIXP"/>
    <property type="match status" value="1"/>
</dbReference>
<dbReference type="SUPFAM" id="SSF46626">
    <property type="entry name" value="Cytochrome c"/>
    <property type="match status" value="2"/>
</dbReference>
<evidence type="ECO:0000256" key="6">
    <source>
        <dbReference type="ARBA" id="ARBA00022982"/>
    </source>
</evidence>
<keyword evidence="4 8" id="KW-0479">Metal-binding</keyword>
<keyword evidence="7 8" id="KW-0408">Iron</keyword>
<feature type="domain" description="Cytochrome c" evidence="10">
    <location>
        <begin position="22"/>
        <end position="105"/>
    </location>
</feature>
<evidence type="ECO:0000313" key="12">
    <source>
        <dbReference type="Proteomes" id="UP000651977"/>
    </source>
</evidence>
<comment type="caution">
    <text evidence="11">The sequence shown here is derived from an EMBL/GenBank/DDBJ whole genome shotgun (WGS) entry which is preliminary data.</text>
</comment>
<keyword evidence="12" id="KW-1185">Reference proteome</keyword>
<evidence type="ECO:0000256" key="4">
    <source>
        <dbReference type="ARBA" id="ARBA00022723"/>
    </source>
</evidence>
<proteinExistence type="predicted"/>
<evidence type="ECO:0000313" key="11">
    <source>
        <dbReference type="EMBL" id="GGB04381.1"/>
    </source>
</evidence>
<protein>
    <submittedName>
        <fullName evidence="11">Cytochrome c</fullName>
    </submittedName>
</protein>
<evidence type="ECO:0000256" key="3">
    <source>
        <dbReference type="ARBA" id="ARBA00022617"/>
    </source>
</evidence>
<dbReference type="Pfam" id="PF00034">
    <property type="entry name" value="Cytochrom_C"/>
    <property type="match status" value="2"/>
</dbReference>
<dbReference type="Gene3D" id="1.10.760.10">
    <property type="entry name" value="Cytochrome c-like domain"/>
    <property type="match status" value="2"/>
</dbReference>
<organism evidence="11 12">
    <name type="scientific">Agarivorans gilvus</name>
    <dbReference type="NCBI Taxonomy" id="680279"/>
    <lineage>
        <taxon>Bacteria</taxon>
        <taxon>Pseudomonadati</taxon>
        <taxon>Pseudomonadota</taxon>
        <taxon>Gammaproteobacteria</taxon>
        <taxon>Alteromonadales</taxon>
        <taxon>Alteromonadaceae</taxon>
        <taxon>Agarivorans</taxon>
    </lineage>
</organism>
<dbReference type="EMBL" id="BMDY01000008">
    <property type="protein sequence ID" value="GGB04381.1"/>
    <property type="molecule type" value="Genomic_DNA"/>
</dbReference>
<reference evidence="12" key="1">
    <citation type="journal article" date="2019" name="Int. J. Syst. Evol. Microbiol.">
        <title>The Global Catalogue of Microorganisms (GCM) 10K type strain sequencing project: providing services to taxonomists for standard genome sequencing and annotation.</title>
        <authorList>
            <consortium name="The Broad Institute Genomics Platform"/>
            <consortium name="The Broad Institute Genome Sequencing Center for Infectious Disease"/>
            <person name="Wu L."/>
            <person name="Ma J."/>
        </authorList>
    </citation>
    <scope>NUCLEOTIDE SEQUENCE [LARGE SCALE GENOMIC DNA]</scope>
    <source>
        <strain evidence="12">CGMCC 1.10131</strain>
    </source>
</reference>
<keyword evidence="6" id="KW-0249">Electron transport</keyword>
<accession>A0ABQ1I172</accession>
<dbReference type="PROSITE" id="PS51007">
    <property type="entry name" value="CYTC"/>
    <property type="match status" value="2"/>
</dbReference>
<evidence type="ECO:0000259" key="10">
    <source>
        <dbReference type="PROSITE" id="PS51007"/>
    </source>
</evidence>
<name>A0ABQ1I172_9ALTE</name>
<comment type="subcellular location">
    <subcellularLocation>
        <location evidence="1">Periplasm</location>
    </subcellularLocation>
</comment>
<evidence type="ECO:0000256" key="5">
    <source>
        <dbReference type="ARBA" id="ARBA00022764"/>
    </source>
</evidence>
<evidence type="ECO:0000256" key="8">
    <source>
        <dbReference type="PROSITE-ProRule" id="PRU00433"/>
    </source>
</evidence>
<evidence type="ECO:0000256" key="7">
    <source>
        <dbReference type="ARBA" id="ARBA00023004"/>
    </source>
</evidence>
<dbReference type="InterPro" id="IPR050597">
    <property type="entry name" value="Cytochrome_c_Oxidase_Subunit"/>
</dbReference>